<evidence type="ECO:0000313" key="7">
    <source>
        <dbReference type="EMBL" id="OIQ97003.1"/>
    </source>
</evidence>
<dbReference type="PROSITE" id="PS51330">
    <property type="entry name" value="DHFR_2"/>
    <property type="match status" value="1"/>
</dbReference>
<sequence>MPAIPPPKSKIPNPKSSSLSLIVAMAHNQTIGINNTLPWRCPEDLKHFKALTMGHHMIMGRKTFDSIGKPLPGRTTVVVTRNANLQIEGCQIAHSLTAAIAACAGDEEIFIVGGAELYRQAITLVDTLYITEVQQEVVGDAHFPEFDKGAWRETSRVVNSQMTPQPLDFHFVTYRRK</sequence>
<evidence type="ECO:0000256" key="1">
    <source>
        <dbReference type="ARBA" id="ARBA00004903"/>
    </source>
</evidence>
<evidence type="ECO:0000256" key="4">
    <source>
        <dbReference type="ARBA" id="ARBA00022857"/>
    </source>
</evidence>
<dbReference type="GO" id="GO:0006730">
    <property type="term" value="P:one-carbon metabolic process"/>
    <property type="evidence" value="ECO:0007669"/>
    <property type="project" value="UniProtKB-KW"/>
</dbReference>
<reference evidence="7" key="1">
    <citation type="submission" date="2016-10" db="EMBL/GenBank/DDBJ databases">
        <title>Sequence of Gallionella enrichment culture.</title>
        <authorList>
            <person name="Poehlein A."/>
            <person name="Muehling M."/>
            <person name="Daniel R."/>
        </authorList>
    </citation>
    <scope>NUCLEOTIDE SEQUENCE</scope>
</reference>
<comment type="caution">
    <text evidence="7">The sequence shown here is derived from an EMBL/GenBank/DDBJ whole genome shotgun (WGS) entry which is preliminary data.</text>
</comment>
<name>A0A1J5S5F6_9ZZZZ</name>
<dbReference type="GO" id="GO:0050661">
    <property type="term" value="F:NADP binding"/>
    <property type="evidence" value="ECO:0007669"/>
    <property type="project" value="InterPro"/>
</dbReference>
<dbReference type="GO" id="GO:0046452">
    <property type="term" value="P:dihydrofolate metabolic process"/>
    <property type="evidence" value="ECO:0007669"/>
    <property type="project" value="TreeGrafter"/>
</dbReference>
<feature type="domain" description="DHFR" evidence="6">
    <location>
        <begin position="18"/>
        <end position="176"/>
    </location>
</feature>
<dbReference type="PANTHER" id="PTHR48069:SF3">
    <property type="entry name" value="DIHYDROFOLATE REDUCTASE"/>
    <property type="match status" value="1"/>
</dbReference>
<evidence type="ECO:0000259" key="6">
    <source>
        <dbReference type="PROSITE" id="PS51330"/>
    </source>
</evidence>
<dbReference type="PRINTS" id="PR00070">
    <property type="entry name" value="DHFR"/>
</dbReference>
<dbReference type="GO" id="GO:0043168">
    <property type="term" value="F:anion binding"/>
    <property type="evidence" value="ECO:0007669"/>
    <property type="project" value="UniProtKB-ARBA"/>
</dbReference>
<dbReference type="InterPro" id="IPR012259">
    <property type="entry name" value="DHFR"/>
</dbReference>
<dbReference type="InterPro" id="IPR001796">
    <property type="entry name" value="DHFR_dom"/>
</dbReference>
<dbReference type="EMBL" id="MLJW01000139">
    <property type="protein sequence ID" value="OIQ97003.1"/>
    <property type="molecule type" value="Genomic_DNA"/>
</dbReference>
<keyword evidence="4" id="KW-0521">NADP</keyword>
<protein>
    <recommendedName>
        <fullName evidence="2">dihydrofolate reductase</fullName>
        <ecNumber evidence="2">1.5.1.3</ecNumber>
    </recommendedName>
</protein>
<dbReference type="PANTHER" id="PTHR48069">
    <property type="entry name" value="DIHYDROFOLATE REDUCTASE"/>
    <property type="match status" value="1"/>
</dbReference>
<dbReference type="InterPro" id="IPR024072">
    <property type="entry name" value="DHFR-like_dom_sf"/>
</dbReference>
<dbReference type="AlphaFoldDB" id="A0A1J5S5F6"/>
<dbReference type="SUPFAM" id="SSF53597">
    <property type="entry name" value="Dihydrofolate reductase-like"/>
    <property type="match status" value="1"/>
</dbReference>
<dbReference type="GO" id="GO:0004146">
    <property type="term" value="F:dihydrofolate reductase activity"/>
    <property type="evidence" value="ECO:0007669"/>
    <property type="project" value="UniProtKB-EC"/>
</dbReference>
<dbReference type="GO" id="GO:0046655">
    <property type="term" value="P:folic acid metabolic process"/>
    <property type="evidence" value="ECO:0007669"/>
    <property type="project" value="TreeGrafter"/>
</dbReference>
<keyword evidence="3" id="KW-0554">One-carbon metabolism</keyword>
<dbReference type="PIRSF" id="PIRSF000194">
    <property type="entry name" value="DHFR"/>
    <property type="match status" value="1"/>
</dbReference>
<dbReference type="Pfam" id="PF00186">
    <property type="entry name" value="DHFR_1"/>
    <property type="match status" value="1"/>
</dbReference>
<evidence type="ECO:0000256" key="5">
    <source>
        <dbReference type="ARBA" id="ARBA00023002"/>
    </source>
</evidence>
<dbReference type="CDD" id="cd00209">
    <property type="entry name" value="DHFR"/>
    <property type="match status" value="1"/>
</dbReference>
<proteinExistence type="predicted"/>
<keyword evidence="5 7" id="KW-0560">Oxidoreductase</keyword>
<dbReference type="FunFam" id="3.40.430.10:FF:000001">
    <property type="entry name" value="Dihydrofolate reductase"/>
    <property type="match status" value="1"/>
</dbReference>
<dbReference type="GO" id="GO:0005829">
    <property type="term" value="C:cytosol"/>
    <property type="evidence" value="ECO:0007669"/>
    <property type="project" value="TreeGrafter"/>
</dbReference>
<evidence type="ECO:0000256" key="3">
    <source>
        <dbReference type="ARBA" id="ARBA00022563"/>
    </source>
</evidence>
<dbReference type="EC" id="1.5.1.3" evidence="2"/>
<dbReference type="Gene3D" id="3.40.430.10">
    <property type="entry name" value="Dihydrofolate Reductase, subunit A"/>
    <property type="match status" value="1"/>
</dbReference>
<organism evidence="7">
    <name type="scientific">mine drainage metagenome</name>
    <dbReference type="NCBI Taxonomy" id="410659"/>
    <lineage>
        <taxon>unclassified sequences</taxon>
        <taxon>metagenomes</taxon>
        <taxon>ecological metagenomes</taxon>
    </lineage>
</organism>
<gene>
    <name evidence="7" type="primary">dfrA_5</name>
    <name evidence="7" type="ORF">GALL_209460</name>
</gene>
<comment type="pathway">
    <text evidence="1">Cofactor biosynthesis; tetrahydrofolate biosynthesis; 5,6,7,8-tetrahydrofolate from 7,8-dihydrofolate: step 1/1.</text>
</comment>
<dbReference type="GO" id="GO:0046654">
    <property type="term" value="P:tetrahydrofolate biosynthetic process"/>
    <property type="evidence" value="ECO:0007669"/>
    <property type="project" value="InterPro"/>
</dbReference>
<evidence type="ECO:0000256" key="2">
    <source>
        <dbReference type="ARBA" id="ARBA00012856"/>
    </source>
</evidence>
<accession>A0A1J5S5F6</accession>